<keyword evidence="3" id="KW-1185">Reference proteome</keyword>
<sequence>MSSGTEPRGGPPTDWAHVAASEAKGAHQDTGEILKFLRAGSEEADPIAAIIDGQDRASSRLKQILELLHKLDADLQELRLEQKRQGQEIAELRRQSGDIHPILMNARIGQKQPAGSPR</sequence>
<accession>A0A089Q4G3</accession>
<name>A0A089Q4G3_9HYPH</name>
<protein>
    <submittedName>
        <fullName evidence="2">Protein of unassigned function</fullName>
    </submittedName>
</protein>
<dbReference type="EMBL" id="CP003811">
    <property type="protein sequence ID" value="AIQ89404.1"/>
    <property type="molecule type" value="Genomic_DNA"/>
</dbReference>
<reference evidence="2 3" key="1">
    <citation type="journal article" date="2014" name="PLoS ONE">
        <title>Genome Information of Methylobacterium oryzae, a Plant-Probiotic Methylotroph in the Phyllosphere.</title>
        <authorList>
            <person name="Kwak M.J."/>
            <person name="Jeong H."/>
            <person name="Madhaiyan M."/>
            <person name="Lee Y."/>
            <person name="Sa T.M."/>
            <person name="Oh T.K."/>
            <person name="Kim J.F."/>
        </authorList>
    </citation>
    <scope>NUCLEOTIDE SEQUENCE [LARGE SCALE GENOMIC DNA]</scope>
    <source>
        <strain evidence="2 3">CBMB20</strain>
    </source>
</reference>
<gene>
    <name evidence="2" type="ORF">MOC_1649</name>
</gene>
<feature type="coiled-coil region" evidence="1">
    <location>
        <begin position="61"/>
        <end position="95"/>
    </location>
</feature>
<dbReference type="Proteomes" id="UP000029492">
    <property type="component" value="Chromosome"/>
</dbReference>
<organism evidence="2 3">
    <name type="scientific">Methylobacterium oryzae CBMB20</name>
    <dbReference type="NCBI Taxonomy" id="693986"/>
    <lineage>
        <taxon>Bacteria</taxon>
        <taxon>Pseudomonadati</taxon>
        <taxon>Pseudomonadota</taxon>
        <taxon>Alphaproteobacteria</taxon>
        <taxon>Hyphomicrobiales</taxon>
        <taxon>Methylobacteriaceae</taxon>
        <taxon>Methylobacterium</taxon>
    </lineage>
</organism>
<evidence type="ECO:0000313" key="3">
    <source>
        <dbReference type="Proteomes" id="UP000029492"/>
    </source>
</evidence>
<dbReference type="HOGENOM" id="CLU_2070357_0_0_5"/>
<evidence type="ECO:0000256" key="1">
    <source>
        <dbReference type="SAM" id="Coils"/>
    </source>
</evidence>
<dbReference type="AlphaFoldDB" id="A0A089Q4G3"/>
<dbReference type="eggNOG" id="ENOG5031263">
    <property type="taxonomic scope" value="Bacteria"/>
</dbReference>
<keyword evidence="1" id="KW-0175">Coiled coil</keyword>
<dbReference type="KEGG" id="mor:MOC_1649"/>
<evidence type="ECO:0000313" key="2">
    <source>
        <dbReference type="EMBL" id="AIQ89404.1"/>
    </source>
</evidence>
<proteinExistence type="predicted"/>
<dbReference type="RefSeq" id="WP_043756475.1">
    <property type="nucleotide sequence ID" value="NZ_CP003811.1"/>
</dbReference>